<dbReference type="AlphaFoldDB" id="A0A8K0X6J6"/>
<comment type="caution">
    <text evidence="9">The sequence shown here is derived from an EMBL/GenBank/DDBJ whole genome shotgun (WGS) entry which is preliminary data.</text>
</comment>
<comment type="subcellular location">
    <subcellularLocation>
        <location evidence="1">Nucleus</location>
    </subcellularLocation>
</comment>
<dbReference type="EMBL" id="JAGPXD010000002">
    <property type="protein sequence ID" value="KAH7368967.1"/>
    <property type="molecule type" value="Genomic_DNA"/>
</dbReference>
<dbReference type="GO" id="GO:0006270">
    <property type="term" value="P:DNA replication initiation"/>
    <property type="evidence" value="ECO:0007669"/>
    <property type="project" value="TreeGrafter"/>
</dbReference>
<keyword evidence="10" id="KW-1185">Reference proteome</keyword>
<evidence type="ECO:0000256" key="1">
    <source>
        <dbReference type="ARBA" id="ARBA00004123"/>
    </source>
</evidence>
<accession>A0A8K0X6J6</accession>
<reference evidence="9" key="1">
    <citation type="journal article" date="2021" name="Nat. Commun.">
        <title>Genetic determinants of endophytism in the Arabidopsis root mycobiome.</title>
        <authorList>
            <person name="Mesny F."/>
            <person name="Miyauchi S."/>
            <person name="Thiergart T."/>
            <person name="Pickel B."/>
            <person name="Atanasova L."/>
            <person name="Karlsson M."/>
            <person name="Huettel B."/>
            <person name="Barry K.W."/>
            <person name="Haridas S."/>
            <person name="Chen C."/>
            <person name="Bauer D."/>
            <person name="Andreopoulos W."/>
            <person name="Pangilinan J."/>
            <person name="LaButti K."/>
            <person name="Riley R."/>
            <person name="Lipzen A."/>
            <person name="Clum A."/>
            <person name="Drula E."/>
            <person name="Henrissat B."/>
            <person name="Kohler A."/>
            <person name="Grigoriev I.V."/>
            <person name="Martin F.M."/>
            <person name="Hacquard S."/>
        </authorList>
    </citation>
    <scope>NUCLEOTIDE SEQUENCE</scope>
    <source>
        <strain evidence="9">MPI-CAGE-AT-0016</strain>
    </source>
</reference>
<evidence type="ECO:0000256" key="3">
    <source>
        <dbReference type="ARBA" id="ARBA00022705"/>
    </source>
</evidence>
<dbReference type="InterPro" id="IPR040855">
    <property type="entry name" value="ORC_WH_C"/>
</dbReference>
<dbReference type="GO" id="GO:0031261">
    <property type="term" value="C:DNA replication preinitiation complex"/>
    <property type="evidence" value="ECO:0007669"/>
    <property type="project" value="TreeGrafter"/>
</dbReference>
<dbReference type="InterPro" id="IPR045667">
    <property type="entry name" value="ORC3_N"/>
</dbReference>
<keyword evidence="5" id="KW-0539">Nucleus</keyword>
<name>A0A8K0X6J6_9PEZI</name>
<keyword evidence="4" id="KW-0238">DNA-binding</keyword>
<dbReference type="PANTHER" id="PTHR12748">
    <property type="entry name" value="ORIGIN RECOGNITION COMPLEX SUBUNIT 3"/>
    <property type="match status" value="1"/>
</dbReference>
<gene>
    <name evidence="9" type="ORF">B0T11DRAFT_338027</name>
</gene>
<dbReference type="Pfam" id="PF07034">
    <property type="entry name" value="ORC3_N"/>
    <property type="match status" value="1"/>
</dbReference>
<sequence length="722" mass="79337">MESINDGSEKFQLQDHEGAYIFKPGKAGGQTANRPSKRRRTSKEVERADESSKVVDESLFVPLLGGAESPACVRLREKVFEKSWAAVEDRVQAILRNANTATLDEVTSFVRDPNTPSDKLPAAFIITGTNIASQAVLFEQLAEGLRTNTRSRAVRLRSADAPNLKAVLKRVIQDATSSGGLDDDDLEVSYGKDGRKYLNYDLEGLFAFVTAQGCERVFVAFEDSEGFDSALLSDLIVLFHSWLPRIPFTLLFGVATSVELLQARLLKSSCGLVYGAQFDVVQTDTILEQVFKPAVAGSEVALRLGPKLLQGFIERQHDQVAGIHTFLSSLKYAYMCHFYANPLSLFLAEDEEITGDLIQGEHLEAFRQLASFRHNVEAAVEEGDLDYARSSIEDDDFLKEQILTIPGRRRLWTLQTLRALSLLGATGVVRDTFPQLYLQAAHDGVNLGPDGFDAIPSIRRLQPEELVGMLERVVSTMAEGDHELGLAGWSESTARAREQSAGMVEEIRRARELMAQALEKGTALRSSWGGRGRVLRTTVVAQKVQLSRETAALSEEDKEFAGVVERAVGLLGAAVQSEPATAVPLHEAWFYDSRTPHREVFVPRPRGVMDRALLRPYDYLACGCCEGADGGIATTLPVTSLLYHLYLEAGSIINVADLWAAFLAMVGEEGREGDGETEGAAGGHDERTALMLFYKGLAELKALGFVKPSRKKVDHVAKLKWL</sequence>
<keyword evidence="3" id="KW-0235">DNA replication</keyword>
<evidence type="ECO:0000259" key="8">
    <source>
        <dbReference type="Pfam" id="PF18137"/>
    </source>
</evidence>
<evidence type="ECO:0000256" key="5">
    <source>
        <dbReference type="ARBA" id="ARBA00023242"/>
    </source>
</evidence>
<dbReference type="InterPro" id="IPR020795">
    <property type="entry name" value="ORC3"/>
</dbReference>
<comment type="similarity">
    <text evidence="2">Belongs to the ORC3 family.</text>
</comment>
<dbReference type="GO" id="GO:0003688">
    <property type="term" value="F:DNA replication origin binding"/>
    <property type="evidence" value="ECO:0007669"/>
    <property type="project" value="TreeGrafter"/>
</dbReference>
<protein>
    <submittedName>
        <fullName evidence="9">Origin recognition complex subunit</fullName>
    </submittedName>
</protein>
<evidence type="ECO:0000256" key="4">
    <source>
        <dbReference type="ARBA" id="ARBA00023125"/>
    </source>
</evidence>
<evidence type="ECO:0000256" key="2">
    <source>
        <dbReference type="ARBA" id="ARBA00010977"/>
    </source>
</evidence>
<dbReference type="PANTHER" id="PTHR12748:SF0">
    <property type="entry name" value="ORIGIN RECOGNITION COMPLEX SUBUNIT 3"/>
    <property type="match status" value="1"/>
</dbReference>
<dbReference type="Proteomes" id="UP000813385">
    <property type="component" value="Unassembled WGS sequence"/>
</dbReference>
<dbReference type="Pfam" id="PF18137">
    <property type="entry name" value="WHD_ORC"/>
    <property type="match status" value="1"/>
</dbReference>
<organism evidence="9 10">
    <name type="scientific">Plectosphaerella cucumerina</name>
    <dbReference type="NCBI Taxonomy" id="40658"/>
    <lineage>
        <taxon>Eukaryota</taxon>
        <taxon>Fungi</taxon>
        <taxon>Dikarya</taxon>
        <taxon>Ascomycota</taxon>
        <taxon>Pezizomycotina</taxon>
        <taxon>Sordariomycetes</taxon>
        <taxon>Hypocreomycetidae</taxon>
        <taxon>Glomerellales</taxon>
        <taxon>Plectosphaerellaceae</taxon>
        <taxon>Plectosphaerella</taxon>
    </lineage>
</organism>
<dbReference type="GO" id="GO:0005664">
    <property type="term" value="C:nuclear origin of replication recognition complex"/>
    <property type="evidence" value="ECO:0007669"/>
    <property type="project" value="InterPro"/>
</dbReference>
<dbReference type="OrthoDB" id="10265211at2759"/>
<feature type="domain" description="Origin recognition complex subunit 3 winged helix C-terminal" evidence="8">
    <location>
        <begin position="606"/>
        <end position="721"/>
    </location>
</feature>
<evidence type="ECO:0000313" key="10">
    <source>
        <dbReference type="Proteomes" id="UP000813385"/>
    </source>
</evidence>
<feature type="domain" description="Origin recognition complex subunit 3 N-terminal" evidence="7">
    <location>
        <begin position="16"/>
        <end position="346"/>
    </location>
</feature>
<evidence type="ECO:0000313" key="9">
    <source>
        <dbReference type="EMBL" id="KAH7368967.1"/>
    </source>
</evidence>
<feature type="region of interest" description="Disordered" evidence="6">
    <location>
        <begin position="22"/>
        <end position="48"/>
    </location>
</feature>
<evidence type="ECO:0000259" key="7">
    <source>
        <dbReference type="Pfam" id="PF07034"/>
    </source>
</evidence>
<proteinExistence type="inferred from homology"/>
<evidence type="ECO:0000256" key="6">
    <source>
        <dbReference type="SAM" id="MobiDB-lite"/>
    </source>
</evidence>
<dbReference type="GO" id="GO:0005656">
    <property type="term" value="C:nuclear pre-replicative complex"/>
    <property type="evidence" value="ECO:0007669"/>
    <property type="project" value="TreeGrafter"/>
</dbReference>
<dbReference type="CDD" id="cd20704">
    <property type="entry name" value="Orc3"/>
    <property type="match status" value="2"/>
</dbReference>